<dbReference type="PANTHER" id="PTHR18964:SF149">
    <property type="entry name" value="BIFUNCTIONAL UDP-N-ACETYLGLUCOSAMINE 2-EPIMERASE_N-ACETYLMANNOSAMINE KINASE"/>
    <property type="match status" value="1"/>
</dbReference>
<dbReference type="STRING" id="1616788.AR543_05040"/>
<dbReference type="AlphaFoldDB" id="A0A172ZMY8"/>
<dbReference type="Pfam" id="PF00480">
    <property type="entry name" value="ROK"/>
    <property type="match status" value="1"/>
</dbReference>
<evidence type="ECO:0008006" key="4">
    <source>
        <dbReference type="Google" id="ProtNLM"/>
    </source>
</evidence>
<protein>
    <recommendedName>
        <fullName evidence="4">Glucokinase</fullName>
    </recommendedName>
</protein>
<comment type="similarity">
    <text evidence="1">Belongs to the ROK (NagC/XylR) family.</text>
</comment>
<evidence type="ECO:0000313" key="3">
    <source>
        <dbReference type="Proteomes" id="UP000078148"/>
    </source>
</evidence>
<dbReference type="SUPFAM" id="SSF53067">
    <property type="entry name" value="Actin-like ATPase domain"/>
    <property type="match status" value="1"/>
</dbReference>
<accession>A0A172ZMY8</accession>
<dbReference type="Gene3D" id="3.30.420.40">
    <property type="match status" value="2"/>
</dbReference>
<dbReference type="EMBL" id="CP013023">
    <property type="protein sequence ID" value="ANF98637.1"/>
    <property type="molecule type" value="Genomic_DNA"/>
</dbReference>
<organism evidence="2 3">
    <name type="scientific">Paenibacillus bovis</name>
    <dbReference type="NCBI Taxonomy" id="1616788"/>
    <lineage>
        <taxon>Bacteria</taxon>
        <taxon>Bacillati</taxon>
        <taxon>Bacillota</taxon>
        <taxon>Bacilli</taxon>
        <taxon>Bacillales</taxon>
        <taxon>Paenibacillaceae</taxon>
        <taxon>Paenibacillus</taxon>
    </lineage>
</organism>
<dbReference type="CDD" id="cd24068">
    <property type="entry name" value="ASKHA_NBD_ROK_FnNanK-like"/>
    <property type="match status" value="1"/>
</dbReference>
<reference evidence="2 3" key="2">
    <citation type="journal article" date="2016" name="Int. J. Syst. Evol. Microbiol.">
        <title>Paenibacillus bovis sp. nov., isolated from raw yak (Bos grunniens) milk.</title>
        <authorList>
            <person name="Gao C."/>
            <person name="Han J."/>
            <person name="Liu Z."/>
            <person name="Xu X."/>
            <person name="Hang F."/>
            <person name="Wu Z."/>
        </authorList>
    </citation>
    <scope>NUCLEOTIDE SEQUENCE [LARGE SCALE GENOMIC DNA]</scope>
    <source>
        <strain evidence="2 3">BD3526</strain>
    </source>
</reference>
<proteinExistence type="inferred from homology"/>
<gene>
    <name evidence="2" type="ORF">AR543_05040</name>
</gene>
<dbReference type="PANTHER" id="PTHR18964">
    <property type="entry name" value="ROK (REPRESSOR, ORF, KINASE) FAMILY"/>
    <property type="match status" value="1"/>
</dbReference>
<evidence type="ECO:0000256" key="1">
    <source>
        <dbReference type="ARBA" id="ARBA00006479"/>
    </source>
</evidence>
<evidence type="ECO:0000313" key="2">
    <source>
        <dbReference type="EMBL" id="ANF98637.1"/>
    </source>
</evidence>
<sequence>MINMESCWIGIDIGGTGIKGALVNEQGQMIERMELPTQAEQGAEFILNRVLYIANELKSIVYDSIKKQFITIHGIGIGSAGRIDREKGIVIDATDNLPGWKGLHLAERVMESTGLPVYTVNDAHAAAAGEDWIGAAAVIRSWIMLTIGTGVGGALVHYGEIISGQYGGAGELGHMILHPGGRQCNCGKKGCVEQYISGKALNRIAADYHAGWGLSDLMDAARTGDAEARYLLDNWINDFASTIINMDQIFDPQAVIIGGGVIVTRETWWPLLIQRIDELGGRPVLLEPALLGNQAGMVGAARIAMQNHRMRNQT</sequence>
<dbReference type="Proteomes" id="UP000078148">
    <property type="component" value="Chromosome"/>
</dbReference>
<dbReference type="InterPro" id="IPR000600">
    <property type="entry name" value="ROK"/>
</dbReference>
<keyword evidence="3" id="KW-1185">Reference proteome</keyword>
<dbReference type="KEGG" id="pbv:AR543_05040"/>
<dbReference type="InterPro" id="IPR043129">
    <property type="entry name" value="ATPase_NBD"/>
</dbReference>
<dbReference type="InterPro" id="IPR049874">
    <property type="entry name" value="ROK_cs"/>
</dbReference>
<dbReference type="PROSITE" id="PS01125">
    <property type="entry name" value="ROK"/>
    <property type="match status" value="1"/>
</dbReference>
<reference evidence="3" key="1">
    <citation type="submission" date="2015-10" db="EMBL/GenBank/DDBJ databases">
        <title>Genome of Paenibacillus bovis sp. nov.</title>
        <authorList>
            <person name="Wu Z."/>
            <person name="Gao C."/>
            <person name="Liu Z."/>
            <person name="Zheng H."/>
        </authorList>
    </citation>
    <scope>NUCLEOTIDE SEQUENCE [LARGE SCALE GENOMIC DNA]</scope>
    <source>
        <strain evidence="3">BD3526</strain>
    </source>
</reference>
<name>A0A172ZMY8_9BACL</name>